<keyword evidence="4" id="KW-1185">Reference proteome</keyword>
<organism evidence="3 4">
    <name type="scientific">Rhizoctonia solani</name>
    <dbReference type="NCBI Taxonomy" id="456999"/>
    <lineage>
        <taxon>Eukaryota</taxon>
        <taxon>Fungi</taxon>
        <taxon>Dikarya</taxon>
        <taxon>Basidiomycota</taxon>
        <taxon>Agaricomycotina</taxon>
        <taxon>Agaricomycetes</taxon>
        <taxon>Cantharellales</taxon>
        <taxon>Ceratobasidiaceae</taxon>
        <taxon>Rhizoctonia</taxon>
    </lineage>
</organism>
<feature type="region of interest" description="Disordered" evidence="1">
    <location>
        <begin position="193"/>
        <end position="256"/>
    </location>
</feature>
<evidence type="ECO:0000313" key="4">
    <source>
        <dbReference type="Proteomes" id="UP000044841"/>
    </source>
</evidence>
<name>A0A0K6G4J0_9AGAM</name>
<dbReference type="Proteomes" id="UP000044841">
    <property type="component" value="Unassembled WGS sequence"/>
</dbReference>
<evidence type="ECO:0000313" key="2">
    <source>
        <dbReference type="EMBL" id="CAE6464887.1"/>
    </source>
</evidence>
<evidence type="ECO:0000256" key="1">
    <source>
        <dbReference type="SAM" id="MobiDB-lite"/>
    </source>
</evidence>
<dbReference type="AlphaFoldDB" id="A0A0K6G4J0"/>
<accession>A0A0K6G4J0</accession>
<dbReference type="EMBL" id="CAJMWT010003157">
    <property type="protein sequence ID" value="CAE6464887.1"/>
    <property type="molecule type" value="Genomic_DNA"/>
</dbReference>
<reference evidence="3 4" key="1">
    <citation type="submission" date="2015-07" db="EMBL/GenBank/DDBJ databases">
        <authorList>
            <person name="Noorani M."/>
        </authorList>
    </citation>
    <scope>NUCLEOTIDE SEQUENCE [LARGE SCALE GENOMIC DNA]</scope>
    <source>
        <strain evidence="3">BBA 69670</strain>
    </source>
</reference>
<gene>
    <name evidence="2" type="ORF">RDB_LOCUS100144</name>
    <name evidence="3" type="ORF">RSOLAG22IIIB_05172</name>
</gene>
<reference evidence="2" key="2">
    <citation type="submission" date="2021-01" db="EMBL/GenBank/DDBJ databases">
        <authorList>
            <person name="Kaushik A."/>
        </authorList>
    </citation>
    <scope>NUCLEOTIDE SEQUENCE</scope>
    <source>
        <strain evidence="2">AG2-2IIIB</strain>
    </source>
</reference>
<dbReference type="Proteomes" id="UP000663843">
    <property type="component" value="Unassembled WGS sequence"/>
</dbReference>
<evidence type="ECO:0000313" key="3">
    <source>
        <dbReference type="EMBL" id="CUA73172.1"/>
    </source>
</evidence>
<protein>
    <submittedName>
        <fullName evidence="3">Uncharacterized protein</fullName>
    </submittedName>
</protein>
<proteinExistence type="predicted"/>
<dbReference type="EMBL" id="CYGV01001356">
    <property type="protein sequence ID" value="CUA73172.1"/>
    <property type="molecule type" value="Genomic_DNA"/>
</dbReference>
<sequence>MAANALTPIPNLGERQSGETKIVTAAATIPPPAPSNPITARRVSVSTLSKPTINKPSVEKPVEAAELAGKRIVGWGITQEADSPAPVLALLVKGENDQTPTRYELHVAARGVNRSPAQRTHLRPDPGFLSPNLLGPYKRDSLDESSAVEATDDLQLGVRIISAALVPRPGRAWENNGAVRLVEHLALRLVLEPPPEPSEASQSGLGHARSGSTGGPKTLFVRARTTERDRARNTNLGSHVPNDGSDEEADHVGDRTSIGEDVILVRV</sequence>